<evidence type="ECO:0000259" key="5">
    <source>
        <dbReference type="SMART" id="SM00014"/>
    </source>
</evidence>
<feature type="transmembrane region" description="Helical" evidence="4">
    <location>
        <begin position="97"/>
        <end position="117"/>
    </location>
</feature>
<reference evidence="7" key="1">
    <citation type="submission" date="2016-09" db="EMBL/GenBank/DDBJ databases">
        <title>Acidihalobacter prosperus F5.</title>
        <authorList>
            <person name="Khaleque H.N."/>
            <person name="Ramsay J.P."/>
            <person name="Kaksonen A.H."/>
            <person name="Boxall N.J."/>
            <person name="Watkin E.L.J."/>
        </authorList>
    </citation>
    <scope>NUCLEOTIDE SEQUENCE [LARGE SCALE GENOMIC DNA]</scope>
    <source>
        <strain evidence="7">F5</strain>
    </source>
</reference>
<gene>
    <name evidence="6" type="ORF">BI364_05225</name>
</gene>
<dbReference type="EC" id="3.6.1.27" evidence="1"/>
<dbReference type="KEGG" id="aprs:BI364_05225"/>
<keyword evidence="7" id="KW-1185">Reference proteome</keyword>
<evidence type="ECO:0000256" key="4">
    <source>
        <dbReference type="SAM" id="Phobius"/>
    </source>
</evidence>
<dbReference type="Proteomes" id="UP000095401">
    <property type="component" value="Chromosome"/>
</dbReference>
<evidence type="ECO:0000256" key="3">
    <source>
        <dbReference type="ARBA" id="ARBA00047594"/>
    </source>
</evidence>
<organism evidence="6 7">
    <name type="scientific">Acidihalobacter yilgarnensis</name>
    <dbReference type="NCBI Taxonomy" id="2819280"/>
    <lineage>
        <taxon>Bacteria</taxon>
        <taxon>Pseudomonadati</taxon>
        <taxon>Pseudomonadota</taxon>
        <taxon>Gammaproteobacteria</taxon>
        <taxon>Chromatiales</taxon>
        <taxon>Ectothiorhodospiraceae</taxon>
        <taxon>Acidihalobacter</taxon>
    </lineage>
</organism>
<dbReference type="GO" id="GO:0050380">
    <property type="term" value="F:undecaprenyl-diphosphatase activity"/>
    <property type="evidence" value="ECO:0007669"/>
    <property type="project" value="UniProtKB-EC"/>
</dbReference>
<name>A0A1D8ILW8_9GAMM</name>
<dbReference type="EMBL" id="CP017415">
    <property type="protein sequence ID" value="AOU97456.1"/>
    <property type="molecule type" value="Genomic_DNA"/>
</dbReference>
<dbReference type="InterPro" id="IPR000326">
    <property type="entry name" value="PAP2/HPO"/>
</dbReference>
<feature type="domain" description="Phosphatidic acid phosphatase type 2/haloperoxidase" evidence="5">
    <location>
        <begin position="98"/>
        <end position="211"/>
    </location>
</feature>
<feature type="transmembrane region" description="Helical" evidence="4">
    <location>
        <begin position="25"/>
        <end position="45"/>
    </location>
</feature>
<dbReference type="SMART" id="SM00014">
    <property type="entry name" value="acidPPc"/>
    <property type="match status" value="1"/>
</dbReference>
<dbReference type="Gene3D" id="1.20.144.10">
    <property type="entry name" value="Phosphatidic acid phosphatase type 2/haloperoxidase"/>
    <property type="match status" value="1"/>
</dbReference>
<keyword evidence="4" id="KW-1133">Transmembrane helix</keyword>
<dbReference type="CDD" id="cd01610">
    <property type="entry name" value="PAP2_like"/>
    <property type="match status" value="1"/>
</dbReference>
<evidence type="ECO:0000256" key="2">
    <source>
        <dbReference type="ARBA" id="ARBA00032707"/>
    </source>
</evidence>
<dbReference type="PANTHER" id="PTHR14969">
    <property type="entry name" value="SPHINGOSINE-1-PHOSPHATE PHOSPHOHYDROLASE"/>
    <property type="match status" value="1"/>
</dbReference>
<accession>A0A1D8ILW8</accession>
<evidence type="ECO:0000313" key="7">
    <source>
        <dbReference type="Proteomes" id="UP000095401"/>
    </source>
</evidence>
<proteinExistence type="predicted"/>
<dbReference type="SUPFAM" id="SSF48317">
    <property type="entry name" value="Acid phosphatase/Vanadium-dependent haloperoxidase"/>
    <property type="match status" value="1"/>
</dbReference>
<keyword evidence="4" id="KW-0812">Transmembrane</keyword>
<dbReference type="AlphaFoldDB" id="A0A1D8ILW8"/>
<evidence type="ECO:0000313" key="6">
    <source>
        <dbReference type="EMBL" id="AOU97456.1"/>
    </source>
</evidence>
<feature type="transmembrane region" description="Helical" evidence="4">
    <location>
        <begin position="195"/>
        <end position="214"/>
    </location>
</feature>
<sequence length="225" mass="24794">MPARRRWAVSVSPAWRYSETMTLKYALYDWGGANIWLFHAINNIHGEWVDRIMLTGSSLGAHQRFPIYLALASLIAVIGASRYSLSRQALEQARGWLLVIAVFALAYTVEIGLIGWLKALADYPRPIAVFPPEAIQVIGHAARDHSLPSGHAAFAATLIASLWPQLNRPLRTFGVLFIVWVGLSRINLGQHFPADVLAGIFVGLGVTITLRYGLKILIGNAAETR</sequence>
<feature type="transmembrane region" description="Helical" evidence="4">
    <location>
        <begin position="65"/>
        <end position="85"/>
    </location>
</feature>
<dbReference type="PANTHER" id="PTHR14969:SF13">
    <property type="entry name" value="AT30094P"/>
    <property type="match status" value="1"/>
</dbReference>
<dbReference type="Pfam" id="PF01569">
    <property type="entry name" value="PAP2"/>
    <property type="match status" value="1"/>
</dbReference>
<protein>
    <recommendedName>
        <fullName evidence="1">undecaprenyl-diphosphate phosphatase</fullName>
        <ecNumber evidence="1">3.6.1.27</ecNumber>
    </recommendedName>
    <alternativeName>
        <fullName evidence="2">Undecaprenyl pyrophosphate phosphatase</fullName>
    </alternativeName>
</protein>
<evidence type="ECO:0000256" key="1">
    <source>
        <dbReference type="ARBA" id="ARBA00012374"/>
    </source>
</evidence>
<dbReference type="InterPro" id="IPR036938">
    <property type="entry name" value="PAP2/HPO_sf"/>
</dbReference>
<comment type="catalytic activity">
    <reaction evidence="3">
        <text>di-trans,octa-cis-undecaprenyl diphosphate + H2O = di-trans,octa-cis-undecaprenyl phosphate + phosphate + H(+)</text>
        <dbReference type="Rhea" id="RHEA:28094"/>
        <dbReference type="ChEBI" id="CHEBI:15377"/>
        <dbReference type="ChEBI" id="CHEBI:15378"/>
        <dbReference type="ChEBI" id="CHEBI:43474"/>
        <dbReference type="ChEBI" id="CHEBI:58405"/>
        <dbReference type="ChEBI" id="CHEBI:60392"/>
        <dbReference type="EC" id="3.6.1.27"/>
    </reaction>
</comment>
<keyword evidence="4" id="KW-0472">Membrane</keyword>